<comment type="caution">
    <text evidence="1">The sequence shown here is derived from an EMBL/GenBank/DDBJ whole genome shotgun (WGS) entry which is preliminary data.</text>
</comment>
<reference evidence="1 2" key="1">
    <citation type="submission" date="2020-08" db="EMBL/GenBank/DDBJ databases">
        <title>Genomic Encyclopedia of Type Strains, Phase IV (KMG-IV): sequencing the most valuable type-strain genomes for metagenomic binning, comparative biology and taxonomic classification.</title>
        <authorList>
            <person name="Goeker M."/>
        </authorList>
    </citation>
    <scope>NUCLEOTIDE SEQUENCE [LARGE SCALE GENOMIC DNA]</scope>
    <source>
        <strain evidence="1 2">DSM 45615</strain>
    </source>
</reference>
<dbReference type="EMBL" id="JACHGN010000005">
    <property type="protein sequence ID" value="MBB5132911.1"/>
    <property type="molecule type" value="Genomic_DNA"/>
</dbReference>
<gene>
    <name evidence="1" type="ORF">HNP84_002632</name>
</gene>
<name>A0A840P4X3_9ACTN</name>
<keyword evidence="2" id="KW-1185">Reference proteome</keyword>
<proteinExistence type="predicted"/>
<evidence type="ECO:0000313" key="1">
    <source>
        <dbReference type="EMBL" id="MBB5132911.1"/>
    </source>
</evidence>
<evidence type="ECO:0000313" key="2">
    <source>
        <dbReference type="Proteomes" id="UP000578449"/>
    </source>
</evidence>
<sequence length="48" mass="5001">MRVGARHLPFPGSGHTVDAPERLNAVLAGFWDEAEGAAQGPGVMKPDS</sequence>
<organism evidence="1 2">
    <name type="scientific">Thermocatellispora tengchongensis</name>
    <dbReference type="NCBI Taxonomy" id="1073253"/>
    <lineage>
        <taxon>Bacteria</taxon>
        <taxon>Bacillati</taxon>
        <taxon>Actinomycetota</taxon>
        <taxon>Actinomycetes</taxon>
        <taxon>Streptosporangiales</taxon>
        <taxon>Streptosporangiaceae</taxon>
        <taxon>Thermocatellispora</taxon>
    </lineage>
</organism>
<dbReference type="AlphaFoldDB" id="A0A840P4X3"/>
<protein>
    <submittedName>
        <fullName evidence="1">Uncharacterized protein</fullName>
    </submittedName>
</protein>
<accession>A0A840P4X3</accession>
<dbReference type="Proteomes" id="UP000578449">
    <property type="component" value="Unassembled WGS sequence"/>
</dbReference>